<proteinExistence type="predicted"/>
<dbReference type="GO" id="GO:0005506">
    <property type="term" value="F:iron ion binding"/>
    <property type="evidence" value="ECO:0007669"/>
    <property type="project" value="InterPro"/>
</dbReference>
<name>A0A2G3AM15_CAPAN</name>
<dbReference type="GO" id="GO:0004497">
    <property type="term" value="F:monooxygenase activity"/>
    <property type="evidence" value="ECO:0007669"/>
    <property type="project" value="InterPro"/>
</dbReference>
<protein>
    <recommendedName>
        <fullName evidence="4">Reverse transcriptase Ty1/copia-type domain-containing protein</fullName>
    </recommendedName>
</protein>
<evidence type="ECO:0000256" key="1">
    <source>
        <dbReference type="SAM" id="MobiDB-lite"/>
    </source>
</evidence>
<dbReference type="AlphaFoldDB" id="A0A2G3AM15"/>
<keyword evidence="3" id="KW-1185">Reference proteome</keyword>
<dbReference type="Gramene" id="PHT95258">
    <property type="protein sequence ID" value="PHT95258"/>
    <property type="gene ID" value="T459_03140"/>
</dbReference>
<organism evidence="2 3">
    <name type="scientific">Capsicum annuum</name>
    <name type="common">Capsicum pepper</name>
    <dbReference type="NCBI Taxonomy" id="4072"/>
    <lineage>
        <taxon>Eukaryota</taxon>
        <taxon>Viridiplantae</taxon>
        <taxon>Streptophyta</taxon>
        <taxon>Embryophyta</taxon>
        <taxon>Tracheophyta</taxon>
        <taxon>Spermatophyta</taxon>
        <taxon>Magnoliopsida</taxon>
        <taxon>eudicotyledons</taxon>
        <taxon>Gunneridae</taxon>
        <taxon>Pentapetalae</taxon>
        <taxon>asterids</taxon>
        <taxon>lamiids</taxon>
        <taxon>Solanales</taxon>
        <taxon>Solanaceae</taxon>
        <taxon>Solanoideae</taxon>
        <taxon>Capsiceae</taxon>
        <taxon>Capsicum</taxon>
    </lineage>
</organism>
<dbReference type="GO" id="GO:0020037">
    <property type="term" value="F:heme binding"/>
    <property type="evidence" value="ECO:0007669"/>
    <property type="project" value="InterPro"/>
</dbReference>
<evidence type="ECO:0000313" key="2">
    <source>
        <dbReference type="EMBL" id="PHT95258.1"/>
    </source>
</evidence>
<gene>
    <name evidence="2" type="ORF">T459_03140</name>
</gene>
<feature type="compositionally biased region" description="Basic and acidic residues" evidence="1">
    <location>
        <begin position="125"/>
        <end position="139"/>
    </location>
</feature>
<dbReference type="InterPro" id="IPR036396">
    <property type="entry name" value="Cyt_P450_sf"/>
</dbReference>
<reference evidence="2 3" key="2">
    <citation type="journal article" date="2017" name="Genome Biol.">
        <title>New reference genome sequences of hot pepper reveal the massive evolution of plant disease-resistance genes by retroduplication.</title>
        <authorList>
            <person name="Kim S."/>
            <person name="Park J."/>
            <person name="Yeom S.I."/>
            <person name="Kim Y.M."/>
            <person name="Seo E."/>
            <person name="Kim K.T."/>
            <person name="Kim M.S."/>
            <person name="Lee J.M."/>
            <person name="Cheong K."/>
            <person name="Shin H.S."/>
            <person name="Kim S.B."/>
            <person name="Han K."/>
            <person name="Lee J."/>
            <person name="Park M."/>
            <person name="Lee H.A."/>
            <person name="Lee H.Y."/>
            <person name="Lee Y."/>
            <person name="Oh S."/>
            <person name="Lee J.H."/>
            <person name="Choi E."/>
            <person name="Choi E."/>
            <person name="Lee S.E."/>
            <person name="Jeon J."/>
            <person name="Kim H."/>
            <person name="Choi G."/>
            <person name="Song H."/>
            <person name="Lee J."/>
            <person name="Lee S.C."/>
            <person name="Kwon J.K."/>
            <person name="Lee H.Y."/>
            <person name="Koo N."/>
            <person name="Hong Y."/>
            <person name="Kim R.W."/>
            <person name="Kang W.H."/>
            <person name="Huh J.H."/>
            <person name="Kang B.C."/>
            <person name="Yang T.J."/>
            <person name="Lee Y.H."/>
            <person name="Bennetzen J.L."/>
            <person name="Choi D."/>
        </authorList>
    </citation>
    <scope>NUCLEOTIDE SEQUENCE [LARGE SCALE GENOMIC DNA]</scope>
    <source>
        <strain evidence="3">cv. CM334</strain>
    </source>
</reference>
<evidence type="ECO:0000313" key="3">
    <source>
        <dbReference type="Proteomes" id="UP000222542"/>
    </source>
</evidence>
<accession>A0A2G3AM15</accession>
<evidence type="ECO:0008006" key="4">
    <source>
        <dbReference type="Google" id="ProtNLM"/>
    </source>
</evidence>
<dbReference type="SUPFAM" id="SSF48264">
    <property type="entry name" value="Cytochrome P450"/>
    <property type="match status" value="1"/>
</dbReference>
<reference evidence="2 3" key="1">
    <citation type="journal article" date="2014" name="Nat. Genet.">
        <title>Genome sequence of the hot pepper provides insights into the evolution of pungency in Capsicum species.</title>
        <authorList>
            <person name="Kim S."/>
            <person name="Park M."/>
            <person name="Yeom S.I."/>
            <person name="Kim Y.M."/>
            <person name="Lee J.M."/>
            <person name="Lee H.A."/>
            <person name="Seo E."/>
            <person name="Choi J."/>
            <person name="Cheong K."/>
            <person name="Kim K.T."/>
            <person name="Jung K."/>
            <person name="Lee G.W."/>
            <person name="Oh S.K."/>
            <person name="Bae C."/>
            <person name="Kim S.B."/>
            <person name="Lee H.Y."/>
            <person name="Kim S.Y."/>
            <person name="Kim M.S."/>
            <person name="Kang B.C."/>
            <person name="Jo Y.D."/>
            <person name="Yang H.B."/>
            <person name="Jeong H.J."/>
            <person name="Kang W.H."/>
            <person name="Kwon J.K."/>
            <person name="Shin C."/>
            <person name="Lim J.Y."/>
            <person name="Park J.H."/>
            <person name="Huh J.H."/>
            <person name="Kim J.S."/>
            <person name="Kim B.D."/>
            <person name="Cohen O."/>
            <person name="Paran I."/>
            <person name="Suh M.C."/>
            <person name="Lee S.B."/>
            <person name="Kim Y.K."/>
            <person name="Shin Y."/>
            <person name="Noh S.J."/>
            <person name="Park J."/>
            <person name="Seo Y.S."/>
            <person name="Kwon S.Y."/>
            <person name="Kim H.A."/>
            <person name="Park J.M."/>
            <person name="Kim H.J."/>
            <person name="Choi S.B."/>
            <person name="Bosland P.W."/>
            <person name="Reeves G."/>
            <person name="Jo S.H."/>
            <person name="Lee B.W."/>
            <person name="Cho H.T."/>
            <person name="Choi H.S."/>
            <person name="Lee M.S."/>
            <person name="Yu Y."/>
            <person name="Do Choi Y."/>
            <person name="Park B.S."/>
            <person name="van Deynze A."/>
            <person name="Ashrafi H."/>
            <person name="Hill T."/>
            <person name="Kim W.T."/>
            <person name="Pai H.S."/>
            <person name="Ahn H.K."/>
            <person name="Yeam I."/>
            <person name="Giovannoni J.J."/>
            <person name="Rose J.K."/>
            <person name="Sorensen I."/>
            <person name="Lee S.J."/>
            <person name="Kim R.W."/>
            <person name="Choi I.Y."/>
            <person name="Choi B.S."/>
            <person name="Lim J.S."/>
            <person name="Lee Y.H."/>
            <person name="Choi D."/>
        </authorList>
    </citation>
    <scope>NUCLEOTIDE SEQUENCE [LARGE SCALE GENOMIC DNA]</scope>
    <source>
        <strain evidence="3">cv. CM334</strain>
    </source>
</reference>
<dbReference type="Gene3D" id="1.10.630.10">
    <property type="entry name" value="Cytochrome P450"/>
    <property type="match status" value="1"/>
</dbReference>
<sequence>MKDLGVADVILGIRIHRTPQGLALSQSHYIEKVLDKFKYMEFGIVKTPLDASFALRKNEVEMAPVCIHCDSQEAIGRAGSMMHNSKSRLIRRRHNTIRELLSSRIITVDYVKSKDNVSDPFPKGLSREGVKRTSKEMGLRPKTSQHGGNSFAIMDTILAHLDLIALEIAKANTGLDKLGSDMSTILERLDRVERLYYTKGWKVLLWFRSVHLDPEIYYDPLEFNPSRWDVSVAKSEFSLGGP</sequence>
<dbReference type="GO" id="GO:0016705">
    <property type="term" value="F:oxidoreductase activity, acting on paired donors, with incorporation or reduction of molecular oxygen"/>
    <property type="evidence" value="ECO:0007669"/>
    <property type="project" value="InterPro"/>
</dbReference>
<feature type="region of interest" description="Disordered" evidence="1">
    <location>
        <begin position="121"/>
        <end position="146"/>
    </location>
</feature>
<dbReference type="Proteomes" id="UP000222542">
    <property type="component" value="Unassembled WGS sequence"/>
</dbReference>
<comment type="caution">
    <text evidence="2">The sequence shown here is derived from an EMBL/GenBank/DDBJ whole genome shotgun (WGS) entry which is preliminary data.</text>
</comment>
<dbReference type="EMBL" id="AYRZ02000001">
    <property type="protein sequence ID" value="PHT95258.1"/>
    <property type="molecule type" value="Genomic_DNA"/>
</dbReference>